<evidence type="ECO:0000313" key="1">
    <source>
        <dbReference type="EMBL" id="EDM11789.1"/>
    </source>
</evidence>
<proteinExistence type="predicted"/>
<dbReference type="EMBL" id="CH473953">
    <property type="protein sequence ID" value="EDM11789.1"/>
    <property type="molecule type" value="Genomic_DNA"/>
</dbReference>
<accession>A6HX58</accession>
<reference evidence="2" key="1">
    <citation type="submission" date="2005-09" db="EMBL/GenBank/DDBJ databases">
        <authorList>
            <person name="Mural R.J."/>
            <person name="Li P.W."/>
            <person name="Adams M.D."/>
            <person name="Amanatides P.G."/>
            <person name="Baden-Tillson H."/>
            <person name="Barnstead M."/>
            <person name="Chin S.H."/>
            <person name="Dew I."/>
            <person name="Evans C.A."/>
            <person name="Ferriera S."/>
            <person name="Flanigan M."/>
            <person name="Fosler C."/>
            <person name="Glodek A."/>
            <person name="Gu Z."/>
            <person name="Holt R.A."/>
            <person name="Jennings D."/>
            <person name="Kraft C.L."/>
            <person name="Lu F."/>
            <person name="Nguyen T."/>
            <person name="Nusskern D.R."/>
            <person name="Pfannkoch C.M."/>
            <person name="Sitter C."/>
            <person name="Sutton G.G."/>
            <person name="Venter J.C."/>
            <person name="Wang Z."/>
            <person name="Woodage T."/>
            <person name="Zheng X.H."/>
            <person name="Zhong F."/>
        </authorList>
    </citation>
    <scope>NUCLEOTIDE SEQUENCE [LARGE SCALE GENOMIC DNA]</scope>
    <source>
        <strain>BN</strain>
        <strain evidence="2">Sprague-Dawley</strain>
    </source>
</reference>
<organism evidence="1 2">
    <name type="scientific">Rattus norvegicus</name>
    <name type="common">Rat</name>
    <dbReference type="NCBI Taxonomy" id="10116"/>
    <lineage>
        <taxon>Eukaryota</taxon>
        <taxon>Metazoa</taxon>
        <taxon>Chordata</taxon>
        <taxon>Craniata</taxon>
        <taxon>Vertebrata</taxon>
        <taxon>Euteleostomi</taxon>
        <taxon>Mammalia</taxon>
        <taxon>Eutheria</taxon>
        <taxon>Euarchontoglires</taxon>
        <taxon>Glires</taxon>
        <taxon>Rodentia</taxon>
        <taxon>Myomorpha</taxon>
        <taxon>Muroidea</taxon>
        <taxon>Muridae</taxon>
        <taxon>Murinae</taxon>
        <taxon>Rattus</taxon>
    </lineage>
</organism>
<sequence length="61" mass="7265">MQTDPSEWKQILHLKESLTFLRSIKRNTMQSESQIIKMYKELCSCNIQRKSKHPLIKISCI</sequence>
<name>A6HX58_RAT</name>
<evidence type="ECO:0000313" key="2">
    <source>
        <dbReference type="Proteomes" id="UP000234681"/>
    </source>
</evidence>
<dbReference type="Proteomes" id="UP000234681">
    <property type="component" value="Chromosome 1"/>
</dbReference>
<gene>
    <name evidence="1" type="ORF">rCG_47653</name>
</gene>
<protein>
    <submittedName>
        <fullName evidence="1">RCG47653</fullName>
    </submittedName>
</protein>
<dbReference type="AlphaFoldDB" id="A6HX58"/>